<feature type="compositionally biased region" description="Polar residues" evidence="2">
    <location>
        <begin position="146"/>
        <end position="166"/>
    </location>
</feature>
<dbReference type="AlphaFoldDB" id="A0A9K3KG89"/>
<evidence type="ECO:0000256" key="1">
    <source>
        <dbReference type="SAM" id="Coils"/>
    </source>
</evidence>
<dbReference type="SMART" id="SM00015">
    <property type="entry name" value="IQ"/>
    <property type="match status" value="2"/>
</dbReference>
<dbReference type="OrthoDB" id="54135at2759"/>
<evidence type="ECO:0000313" key="3">
    <source>
        <dbReference type="EMBL" id="KAG7343010.1"/>
    </source>
</evidence>
<organism evidence="3 4">
    <name type="scientific">Nitzschia inconspicua</name>
    <dbReference type="NCBI Taxonomy" id="303405"/>
    <lineage>
        <taxon>Eukaryota</taxon>
        <taxon>Sar</taxon>
        <taxon>Stramenopiles</taxon>
        <taxon>Ochrophyta</taxon>
        <taxon>Bacillariophyta</taxon>
        <taxon>Bacillariophyceae</taxon>
        <taxon>Bacillariophycidae</taxon>
        <taxon>Bacillariales</taxon>
        <taxon>Bacillariaceae</taxon>
        <taxon>Nitzschia</taxon>
    </lineage>
</organism>
<feature type="region of interest" description="Disordered" evidence="2">
    <location>
        <begin position="211"/>
        <end position="235"/>
    </location>
</feature>
<proteinExistence type="predicted"/>
<dbReference type="Proteomes" id="UP000693970">
    <property type="component" value="Unassembled WGS sequence"/>
</dbReference>
<evidence type="ECO:0000256" key="2">
    <source>
        <dbReference type="SAM" id="MobiDB-lite"/>
    </source>
</evidence>
<feature type="coiled-coil region" evidence="1">
    <location>
        <begin position="345"/>
        <end position="422"/>
    </location>
</feature>
<protein>
    <submittedName>
        <fullName evidence="3">IQ calmodulin-binding motif-containing protein</fullName>
    </submittedName>
</protein>
<reference evidence="3" key="2">
    <citation type="submission" date="2021-04" db="EMBL/GenBank/DDBJ databases">
        <authorList>
            <person name="Podell S."/>
        </authorList>
    </citation>
    <scope>NUCLEOTIDE SEQUENCE</scope>
    <source>
        <strain evidence="3">Hildebrandi</strain>
    </source>
</reference>
<feature type="region of interest" description="Disordered" evidence="2">
    <location>
        <begin position="29"/>
        <end position="169"/>
    </location>
</feature>
<reference evidence="3" key="1">
    <citation type="journal article" date="2021" name="Sci. Rep.">
        <title>Diploid genomic architecture of Nitzschia inconspicua, an elite biomass production diatom.</title>
        <authorList>
            <person name="Oliver A."/>
            <person name="Podell S."/>
            <person name="Pinowska A."/>
            <person name="Traller J.C."/>
            <person name="Smith S.R."/>
            <person name="McClure R."/>
            <person name="Beliaev A."/>
            <person name="Bohutskyi P."/>
            <person name="Hill E.A."/>
            <person name="Rabines A."/>
            <person name="Zheng H."/>
            <person name="Allen L.Z."/>
            <person name="Kuo A."/>
            <person name="Grigoriev I.V."/>
            <person name="Allen A.E."/>
            <person name="Hazlebeck D."/>
            <person name="Allen E.E."/>
        </authorList>
    </citation>
    <scope>NUCLEOTIDE SEQUENCE</scope>
    <source>
        <strain evidence="3">Hildebrandi</strain>
    </source>
</reference>
<dbReference type="EMBL" id="JAGRRH010000024">
    <property type="protein sequence ID" value="KAG7343010.1"/>
    <property type="molecule type" value="Genomic_DNA"/>
</dbReference>
<comment type="caution">
    <text evidence="3">The sequence shown here is derived from an EMBL/GenBank/DDBJ whole genome shotgun (WGS) entry which is preliminary data.</text>
</comment>
<gene>
    <name evidence="3" type="ORF">IV203_020955</name>
</gene>
<evidence type="ECO:0000313" key="4">
    <source>
        <dbReference type="Proteomes" id="UP000693970"/>
    </source>
</evidence>
<dbReference type="InterPro" id="IPR000048">
    <property type="entry name" value="IQ_motif_EF-hand-BS"/>
</dbReference>
<dbReference type="PROSITE" id="PS50096">
    <property type="entry name" value="IQ"/>
    <property type="match status" value="2"/>
</dbReference>
<keyword evidence="4" id="KW-1185">Reference proteome</keyword>
<keyword evidence="1" id="KW-0175">Coiled coil</keyword>
<sequence length="535" mass="61176">MAPFKREPMKGSQFAAATAMLGKNQNMNLETCKSPTKKSTVKTAPSWAAKSGNKSTGDLGFSPTGVAASSNTGGISKNSKLAPPSFVSPGAGVPKKSIFPTSSYLDKPMGMTSQTTKPKIPSSPGGFSGLAFSPSPINGGKPKLSFQAQSPTARSNNKPSISTQYYGGSYLNKGNDRKSNFKVAPPLTSPTTPDIADVKIEVKIDIQEKLRQRQKAAKPVPPKKENIPEHIRRAREREERQRRALEEREYLAACLVQATFLGWYARVKYPKLLAANSERLAAMRQKEEFLRKRNKAILIIQSTWRMYVPRKRYIHVRDCRRRRARNEKEIKLIEKTIKSMPKTTKADIKAMKKEYEEKKKAMKKNIRKRMKAEDEKLEEIKKTGQDMIKYWENQNDLVKQQKEAITNEQKVLEKQFEVLTAKSEEIHKNFLSLQAWVEKKNVAIQKNEEADQKCRHRYLPKYRADIAERNKHCMTEYRIKELYRKEIKRIIKEVEKRSKDPSLVKDIKKEMKVGNKEIAAVPEVPIPEGLERWLK</sequence>
<feature type="compositionally biased region" description="Basic and acidic residues" evidence="2">
    <location>
        <begin position="222"/>
        <end position="235"/>
    </location>
</feature>
<accession>A0A9K3KG89</accession>
<name>A0A9K3KG89_9STRA</name>
<feature type="compositionally biased region" description="Polar residues" evidence="2">
    <location>
        <begin position="67"/>
        <end position="79"/>
    </location>
</feature>